<keyword evidence="1" id="KW-0472">Membrane</keyword>
<dbReference type="EMBL" id="UXEP01000012">
    <property type="protein sequence ID" value="VDC42537.1"/>
    <property type="molecule type" value="Genomic_DNA"/>
</dbReference>
<reference evidence="3 4" key="1">
    <citation type="submission" date="2018-10" db="EMBL/GenBank/DDBJ databases">
        <authorList>
            <consortium name="Molecular Microbiology and Infection Unit (UMMI)"/>
            <person name="Machado M."/>
        </authorList>
    </citation>
    <scope>NUCLEOTIDE SEQUENCE [LARGE SCALE GENOMIC DNA]</scope>
    <source>
        <strain evidence="3">FMV2238.02</strain>
    </source>
</reference>
<evidence type="ECO:0000313" key="2">
    <source>
        <dbReference type="EMBL" id="MDV5977153.1"/>
    </source>
</evidence>
<dbReference type="Proteomes" id="UP001186118">
    <property type="component" value="Unassembled WGS sequence"/>
</dbReference>
<dbReference type="Proteomes" id="UP000280759">
    <property type="component" value="Unassembled WGS sequence"/>
</dbReference>
<proteinExistence type="predicted"/>
<organism evidence="3 4">
    <name type="scientific">Streptococcus canis</name>
    <dbReference type="NCBI Taxonomy" id="1329"/>
    <lineage>
        <taxon>Bacteria</taxon>
        <taxon>Bacillati</taxon>
        <taxon>Bacillota</taxon>
        <taxon>Bacilli</taxon>
        <taxon>Lactobacillales</taxon>
        <taxon>Streptococcaceae</taxon>
        <taxon>Streptococcus</taxon>
    </lineage>
</organism>
<reference evidence="2" key="2">
    <citation type="submission" date="2021-04" db="EMBL/GenBank/DDBJ databases">
        <title>Draft genomes of 20 S. canis strains.</title>
        <authorList>
            <person name="Pagnossin D."/>
            <person name="Weir W."/>
            <person name="Smith A."/>
            <person name="Ure R."/>
            <person name="Oravcova K."/>
        </authorList>
    </citation>
    <scope>NUCLEOTIDE SEQUENCE</scope>
    <source>
        <strain evidence="2">284</strain>
    </source>
</reference>
<dbReference type="EMBL" id="JAGQEX010000012">
    <property type="protein sequence ID" value="MDV5977153.1"/>
    <property type="molecule type" value="Genomic_DNA"/>
</dbReference>
<dbReference type="AlphaFoldDB" id="A0A3P5Y6T2"/>
<protein>
    <submittedName>
        <fullName evidence="3">Uncharacterized protein</fullName>
    </submittedName>
</protein>
<dbReference type="RefSeq" id="WP_164406627.1">
    <property type="nucleotide sequence ID" value="NZ_CP053792.1"/>
</dbReference>
<sequence length="47" mass="5904">MVHHVLYFYIMICLAVIIFNLSYIIKQRFAQFHRPHFFDHWKKDAKH</sequence>
<keyword evidence="4" id="KW-1185">Reference proteome</keyword>
<evidence type="ECO:0000313" key="4">
    <source>
        <dbReference type="Proteomes" id="UP000280759"/>
    </source>
</evidence>
<evidence type="ECO:0000256" key="1">
    <source>
        <dbReference type="SAM" id="Phobius"/>
    </source>
</evidence>
<accession>A0A3P5Y6T2</accession>
<feature type="transmembrane region" description="Helical" evidence="1">
    <location>
        <begin position="6"/>
        <end position="25"/>
    </location>
</feature>
<name>A0A3P5Y6T2_STRCB</name>
<keyword evidence="1" id="KW-1133">Transmembrane helix</keyword>
<keyword evidence="1" id="KW-0812">Transmembrane</keyword>
<gene>
    <name evidence="3" type="ORF">FMV2238Y02_09850</name>
    <name evidence="2" type="ORF">KB584_06730</name>
</gene>
<evidence type="ECO:0000313" key="3">
    <source>
        <dbReference type="EMBL" id="VDC42537.1"/>
    </source>
</evidence>